<evidence type="ECO:0000313" key="2">
    <source>
        <dbReference type="EMBL" id="GMT00867.1"/>
    </source>
</evidence>
<dbReference type="Proteomes" id="UP001432027">
    <property type="component" value="Unassembled WGS sequence"/>
</dbReference>
<feature type="region of interest" description="Disordered" evidence="1">
    <location>
        <begin position="208"/>
        <end position="254"/>
    </location>
</feature>
<reference evidence="2" key="1">
    <citation type="submission" date="2023-10" db="EMBL/GenBank/DDBJ databases">
        <title>Genome assembly of Pristionchus species.</title>
        <authorList>
            <person name="Yoshida K."/>
            <person name="Sommer R.J."/>
        </authorList>
    </citation>
    <scope>NUCLEOTIDE SEQUENCE</scope>
    <source>
        <strain evidence="2">RS0144</strain>
    </source>
</reference>
<dbReference type="AlphaFoldDB" id="A0AAV5U374"/>
<name>A0AAV5U374_9BILA</name>
<feature type="non-terminal residue" evidence="2">
    <location>
        <position position="1"/>
    </location>
</feature>
<comment type="caution">
    <text evidence="2">The sequence shown here is derived from an EMBL/GenBank/DDBJ whole genome shotgun (WGS) entry which is preliminary data.</text>
</comment>
<evidence type="ECO:0000256" key="1">
    <source>
        <dbReference type="SAM" id="MobiDB-lite"/>
    </source>
</evidence>
<accession>A0AAV5U374</accession>
<feature type="compositionally biased region" description="Low complexity" evidence="1">
    <location>
        <begin position="208"/>
        <end position="239"/>
    </location>
</feature>
<proteinExistence type="predicted"/>
<organism evidence="2 3">
    <name type="scientific">Pristionchus entomophagus</name>
    <dbReference type="NCBI Taxonomy" id="358040"/>
    <lineage>
        <taxon>Eukaryota</taxon>
        <taxon>Metazoa</taxon>
        <taxon>Ecdysozoa</taxon>
        <taxon>Nematoda</taxon>
        <taxon>Chromadorea</taxon>
        <taxon>Rhabditida</taxon>
        <taxon>Rhabditina</taxon>
        <taxon>Diplogasteromorpha</taxon>
        <taxon>Diplogasteroidea</taxon>
        <taxon>Neodiplogasteridae</taxon>
        <taxon>Pristionchus</taxon>
    </lineage>
</organism>
<sequence length="254" mass="27425">LLILLLLHLPSILGIACFTDIACIKLSNGEFACNNTGMVDCTESQACLSYYSAPDLTHSSSSWSSSTWSPRLRGCASDDVVTSLFDTATGWSARCGFGGDRLVKEKMAALRDSANQTETATIPILTNNDQNVETSPFTFNYTLTSDNSTFPFPPLLTTYLNDTVTPLNDLIQTTMQDNSTVYTNTRNGTILSNETIYNITTITTMSSSLSTISQSSTSSTTTDPDATTETTESSTTSETDPGEAIVTESSRRLR</sequence>
<protein>
    <submittedName>
        <fullName evidence="2">Uncharacterized protein</fullName>
    </submittedName>
</protein>
<evidence type="ECO:0000313" key="3">
    <source>
        <dbReference type="Proteomes" id="UP001432027"/>
    </source>
</evidence>
<dbReference type="EMBL" id="BTSX01000005">
    <property type="protein sequence ID" value="GMT00867.1"/>
    <property type="molecule type" value="Genomic_DNA"/>
</dbReference>
<keyword evidence="3" id="KW-1185">Reference proteome</keyword>
<gene>
    <name evidence="2" type="ORF">PENTCL1PPCAC_23041</name>
</gene>